<evidence type="ECO:0000256" key="1">
    <source>
        <dbReference type="ARBA" id="ARBA00002668"/>
    </source>
</evidence>
<organism evidence="4 5">
    <name type="scientific">Papaver atlanticum</name>
    <dbReference type="NCBI Taxonomy" id="357466"/>
    <lineage>
        <taxon>Eukaryota</taxon>
        <taxon>Viridiplantae</taxon>
        <taxon>Streptophyta</taxon>
        <taxon>Embryophyta</taxon>
        <taxon>Tracheophyta</taxon>
        <taxon>Spermatophyta</taxon>
        <taxon>Magnoliopsida</taxon>
        <taxon>Ranunculales</taxon>
        <taxon>Papaveraceae</taxon>
        <taxon>Papaveroideae</taxon>
        <taxon>Papaver</taxon>
    </lineage>
</organism>
<comment type="caution">
    <text evidence="4">The sequence shown here is derived from an EMBL/GenBank/DDBJ whole genome shotgun (WGS) entry which is preliminary data.</text>
</comment>
<feature type="domain" description="BTB" evidence="3">
    <location>
        <begin position="77"/>
        <end position="138"/>
    </location>
</feature>
<proteinExistence type="predicted"/>
<dbReference type="CDD" id="cd18186">
    <property type="entry name" value="BTB_POZ_ZBTB_KLHL-like"/>
    <property type="match status" value="1"/>
</dbReference>
<evidence type="ECO:0000313" key="5">
    <source>
        <dbReference type="Proteomes" id="UP001202328"/>
    </source>
</evidence>
<dbReference type="Gene3D" id="1.25.40.420">
    <property type="match status" value="1"/>
</dbReference>
<dbReference type="PANTHER" id="PTHR47274:SF1">
    <property type="entry name" value="BTB_POZ DOMAIN CONTAINING PROTEIN, EXPRESSED"/>
    <property type="match status" value="1"/>
</dbReference>
<dbReference type="AlphaFoldDB" id="A0AAD4TMQ1"/>
<keyword evidence="5" id="KW-1185">Reference proteome</keyword>
<name>A0AAD4TMQ1_9MAGN</name>
<dbReference type="SMART" id="SM00225">
    <property type="entry name" value="BTB"/>
    <property type="match status" value="1"/>
</dbReference>
<dbReference type="PROSITE" id="PS50097">
    <property type="entry name" value="BTB"/>
    <property type="match status" value="1"/>
</dbReference>
<gene>
    <name evidence="4" type="ORF">MKW98_022118</name>
</gene>
<dbReference type="InterPro" id="IPR044784">
    <property type="entry name" value="At1g01640-like"/>
</dbReference>
<dbReference type="Proteomes" id="UP001202328">
    <property type="component" value="Unassembled WGS sequence"/>
</dbReference>
<dbReference type="EMBL" id="JAJJMB010000558">
    <property type="protein sequence ID" value="KAI3961913.1"/>
    <property type="molecule type" value="Genomic_DNA"/>
</dbReference>
<protein>
    <recommendedName>
        <fullName evidence="3">BTB domain-containing protein</fullName>
    </recommendedName>
</protein>
<dbReference type="Pfam" id="PF00651">
    <property type="entry name" value="BTB"/>
    <property type="match status" value="1"/>
</dbReference>
<dbReference type="Gene3D" id="3.30.710.10">
    <property type="entry name" value="Potassium Channel Kv1.1, Chain A"/>
    <property type="match status" value="1"/>
</dbReference>
<comment type="pathway">
    <text evidence="2">Protein modification; protein ubiquitination.</text>
</comment>
<dbReference type="PANTHER" id="PTHR47274">
    <property type="entry name" value="BTB/POZ DOMAIN CONTAINING PROTEIN, EXPRESSED-RELATED"/>
    <property type="match status" value="1"/>
</dbReference>
<dbReference type="SUPFAM" id="SSF54695">
    <property type="entry name" value="POZ domain"/>
    <property type="match status" value="1"/>
</dbReference>
<comment type="function">
    <text evidence="1">May act as a substrate-specific adapter of an E3 ubiquitin-protein ligase complex (CUL3-RBX1-BTB) which mediates the ubiquitination and subsequent proteasomal degradation of target proteins.</text>
</comment>
<dbReference type="InterPro" id="IPR011333">
    <property type="entry name" value="SKP1/BTB/POZ_sf"/>
</dbReference>
<dbReference type="InterPro" id="IPR000210">
    <property type="entry name" value="BTB/POZ_dom"/>
</dbReference>
<reference evidence="4" key="1">
    <citation type="submission" date="2022-04" db="EMBL/GenBank/DDBJ databases">
        <title>A functionally conserved STORR gene fusion in Papaver species that diverged 16.8 million years ago.</title>
        <authorList>
            <person name="Catania T."/>
        </authorList>
    </citation>
    <scope>NUCLEOTIDE SEQUENCE</scope>
    <source>
        <strain evidence="4">S-188037</strain>
    </source>
</reference>
<evidence type="ECO:0000313" key="4">
    <source>
        <dbReference type="EMBL" id="KAI3961913.1"/>
    </source>
</evidence>
<sequence>MDCSFCKKEKVEVRTQYSYSNPGGVVICNRCNGEINNMMSLMNKDRNTGTISLADANWKSNSIEGGKLLRYPNQAGDGPSIPAHRYLLATRSEVFKNMLASDACKAAPVDSVSLPEFNHEELEIFLELLYCGNLSKEKFEKHFFCLAVASQKYAIPHLQKFCEEHILKLLDSSTALKVLEISEITSNETLKVDALESILSHSEEIYFSPGYEEFARQNPHLLVHITRAHSISDKKRKV</sequence>
<evidence type="ECO:0000256" key="2">
    <source>
        <dbReference type="ARBA" id="ARBA00004906"/>
    </source>
</evidence>
<evidence type="ECO:0000259" key="3">
    <source>
        <dbReference type="PROSITE" id="PS50097"/>
    </source>
</evidence>
<accession>A0AAD4TMQ1</accession>